<dbReference type="InterPro" id="IPR001845">
    <property type="entry name" value="HTH_ArsR_DNA-bd_dom"/>
</dbReference>
<name>A0ABQ0BDZ5_9FIRM</name>
<keyword evidence="1" id="KW-0805">Transcription regulation</keyword>
<dbReference type="InterPro" id="IPR051081">
    <property type="entry name" value="HTH_MetalResp_TranReg"/>
</dbReference>
<keyword evidence="2" id="KW-0238">DNA-binding</keyword>
<evidence type="ECO:0000256" key="1">
    <source>
        <dbReference type="ARBA" id="ARBA00023015"/>
    </source>
</evidence>
<evidence type="ECO:0000256" key="3">
    <source>
        <dbReference type="ARBA" id="ARBA00023163"/>
    </source>
</evidence>
<dbReference type="SUPFAM" id="SSF46785">
    <property type="entry name" value="Winged helix' DNA-binding domain"/>
    <property type="match status" value="1"/>
</dbReference>
<dbReference type="InterPro" id="IPR036388">
    <property type="entry name" value="WH-like_DNA-bd_sf"/>
</dbReference>
<protein>
    <recommendedName>
        <fullName evidence="4">HTH arsR-type domain-containing protein</fullName>
    </recommendedName>
</protein>
<feature type="domain" description="HTH arsR-type" evidence="4">
    <location>
        <begin position="253"/>
        <end position="344"/>
    </location>
</feature>
<evidence type="ECO:0000313" key="6">
    <source>
        <dbReference type="Proteomes" id="UP001600943"/>
    </source>
</evidence>
<dbReference type="PANTHER" id="PTHR33154">
    <property type="entry name" value="TRANSCRIPTIONAL REGULATOR, ARSR FAMILY"/>
    <property type="match status" value="1"/>
</dbReference>
<dbReference type="Gene3D" id="1.10.10.10">
    <property type="entry name" value="Winged helix-like DNA-binding domain superfamily/Winged helix DNA-binding domain"/>
    <property type="match status" value="1"/>
</dbReference>
<organism evidence="5 6">
    <name type="scientific">Blautia hominis</name>
    <dbReference type="NCBI Taxonomy" id="2025493"/>
    <lineage>
        <taxon>Bacteria</taxon>
        <taxon>Bacillati</taxon>
        <taxon>Bacillota</taxon>
        <taxon>Clostridia</taxon>
        <taxon>Lachnospirales</taxon>
        <taxon>Lachnospiraceae</taxon>
        <taxon>Blautia</taxon>
    </lineage>
</organism>
<reference evidence="5 6" key="1">
    <citation type="submission" date="2024-04" db="EMBL/GenBank/DDBJ databases">
        <title>Defined microbial consortia suppress multidrug-resistant proinflammatory Enterobacteriaceae via ecological control.</title>
        <authorList>
            <person name="Furuichi M."/>
            <person name="Kawaguchi T."/>
            <person name="Pust M."/>
            <person name="Yasuma K."/>
            <person name="Plichta D."/>
            <person name="Hasegawa N."/>
            <person name="Ohya T."/>
            <person name="Bhattarai S."/>
            <person name="Sasajima S."/>
            <person name="Aoto Y."/>
            <person name="Tuganbaev T."/>
            <person name="Yaginuma M."/>
            <person name="Ueda M."/>
            <person name="Okahashi N."/>
            <person name="Amafuji K."/>
            <person name="Kiridooshi Y."/>
            <person name="Sugita K."/>
            <person name="Strazar M."/>
            <person name="Skelly A."/>
            <person name="Suda W."/>
            <person name="Hattori M."/>
            <person name="Nakamoto N."/>
            <person name="Caballero S."/>
            <person name="Norman J."/>
            <person name="Olle B."/>
            <person name="Tanoue T."/>
            <person name="Arita M."/>
            <person name="Bucci V."/>
            <person name="Atarashi K."/>
            <person name="Xavier R."/>
            <person name="Honda K."/>
        </authorList>
    </citation>
    <scope>NUCLEOTIDE SEQUENCE [LARGE SCALE GENOMIC DNA]</scope>
    <source>
        <strain evidence="6">k04-0078-D8-1</strain>
    </source>
</reference>
<keyword evidence="6" id="KW-1185">Reference proteome</keyword>
<keyword evidence="3" id="KW-0804">Transcription</keyword>
<evidence type="ECO:0000256" key="2">
    <source>
        <dbReference type="ARBA" id="ARBA00023125"/>
    </source>
</evidence>
<dbReference type="Proteomes" id="UP001600943">
    <property type="component" value="Unassembled WGS sequence"/>
</dbReference>
<dbReference type="PANTHER" id="PTHR33154:SF18">
    <property type="entry name" value="ARSENICAL RESISTANCE OPERON REPRESSOR"/>
    <property type="match status" value="1"/>
</dbReference>
<dbReference type="CDD" id="cd00090">
    <property type="entry name" value="HTH_ARSR"/>
    <property type="match status" value="1"/>
</dbReference>
<evidence type="ECO:0000259" key="4">
    <source>
        <dbReference type="PROSITE" id="PS50987"/>
    </source>
</evidence>
<dbReference type="PROSITE" id="PS50987">
    <property type="entry name" value="HTH_ARSR_2"/>
    <property type="match status" value="1"/>
</dbReference>
<dbReference type="SMART" id="SM00418">
    <property type="entry name" value="HTH_ARSR"/>
    <property type="match status" value="1"/>
</dbReference>
<dbReference type="InterPro" id="IPR036390">
    <property type="entry name" value="WH_DNA-bd_sf"/>
</dbReference>
<dbReference type="Pfam" id="PF01022">
    <property type="entry name" value="HTH_5"/>
    <property type="match status" value="1"/>
</dbReference>
<dbReference type="InterPro" id="IPR011991">
    <property type="entry name" value="ArsR-like_HTH"/>
</dbReference>
<evidence type="ECO:0000313" key="5">
    <source>
        <dbReference type="EMBL" id="GAA6409663.1"/>
    </source>
</evidence>
<proteinExistence type="predicted"/>
<comment type="caution">
    <text evidence="5">The sequence shown here is derived from an EMBL/GenBank/DDBJ whole genome shotgun (WGS) entry which is preliminary data.</text>
</comment>
<sequence length="344" mass="39815">MGIVLKRELDPLFETLALLSVENPETWREEIIRDLNGFGLGGEMFYQKHFPPVEKYVRTFLKHKVKTPQEEFFYKDKSQDMFFWIVALAVENRQYLDNPGQADPAAMRRRLAYYLVDMEKNPDIKTEDDLPDLSGEKALLEFMDGLPVKSEEKWYVLDWLRRPVYRLEQLGEMIRLNLPAFEKARDSVKKPLEKLLQKKGNLEGNESYAKMAELCEENQAVYMSMGVPLAQIVMLTCGYHGVLMGYLDTGKHSGNVSKEMVIRQAKALSDQSKLDILCDLKCSRKFNLELAESLGLSPSTVSHHMNSLLLCDFVTVEKRDGKVYYCLQEDTIREFLKKVEEMLL</sequence>
<dbReference type="EMBL" id="BAABYW010000001">
    <property type="protein sequence ID" value="GAA6409663.1"/>
    <property type="molecule type" value="Genomic_DNA"/>
</dbReference>
<gene>
    <name evidence="5" type="ORF">K040078D81_37800</name>
</gene>
<dbReference type="RefSeq" id="WP_390407557.1">
    <property type="nucleotide sequence ID" value="NZ_BAABYW010000001.1"/>
</dbReference>
<accession>A0ABQ0BDZ5</accession>